<dbReference type="Proteomes" id="UP001465976">
    <property type="component" value="Unassembled WGS sequence"/>
</dbReference>
<proteinExistence type="predicted"/>
<gene>
    <name evidence="2" type="ORF">V5O48_019575</name>
</gene>
<feature type="compositionally biased region" description="Basic and acidic residues" evidence="1">
    <location>
        <begin position="85"/>
        <end position="94"/>
    </location>
</feature>
<sequence>MCFSMEESKSRGLVDTEMISLRAQLEGQQEETTATVDGVEISSREDFMREINELIAPEPKVVGKGKGKGTSKEAVRQSKTSGSERSQKIAELRHRGSQSQKSGSTSTLPPDPPTNASTAQNDPPNG</sequence>
<evidence type="ECO:0000313" key="2">
    <source>
        <dbReference type="EMBL" id="KAL0562512.1"/>
    </source>
</evidence>
<protein>
    <submittedName>
        <fullName evidence="2">Uncharacterized protein</fullName>
    </submittedName>
</protein>
<feature type="non-terminal residue" evidence="2">
    <location>
        <position position="126"/>
    </location>
</feature>
<name>A0ABR3EI18_9AGAR</name>
<evidence type="ECO:0000256" key="1">
    <source>
        <dbReference type="SAM" id="MobiDB-lite"/>
    </source>
</evidence>
<keyword evidence="3" id="KW-1185">Reference proteome</keyword>
<feature type="compositionally biased region" description="Polar residues" evidence="1">
    <location>
        <begin position="114"/>
        <end position="126"/>
    </location>
</feature>
<feature type="compositionally biased region" description="Low complexity" evidence="1">
    <location>
        <begin position="97"/>
        <end position="107"/>
    </location>
</feature>
<organism evidence="2 3">
    <name type="scientific">Marasmius crinis-equi</name>
    <dbReference type="NCBI Taxonomy" id="585013"/>
    <lineage>
        <taxon>Eukaryota</taxon>
        <taxon>Fungi</taxon>
        <taxon>Dikarya</taxon>
        <taxon>Basidiomycota</taxon>
        <taxon>Agaricomycotina</taxon>
        <taxon>Agaricomycetes</taxon>
        <taxon>Agaricomycetidae</taxon>
        <taxon>Agaricales</taxon>
        <taxon>Marasmiineae</taxon>
        <taxon>Marasmiaceae</taxon>
        <taxon>Marasmius</taxon>
    </lineage>
</organism>
<reference evidence="2 3" key="1">
    <citation type="submission" date="2024-02" db="EMBL/GenBank/DDBJ databases">
        <title>A draft genome for the cacao thread blight pathogen Marasmius crinis-equi.</title>
        <authorList>
            <person name="Cohen S.P."/>
            <person name="Baruah I.K."/>
            <person name="Amoako-Attah I."/>
            <person name="Bukari Y."/>
            <person name="Meinhardt L.W."/>
            <person name="Bailey B.A."/>
        </authorList>
    </citation>
    <scope>NUCLEOTIDE SEQUENCE [LARGE SCALE GENOMIC DNA]</scope>
    <source>
        <strain evidence="2 3">GH-76</strain>
    </source>
</reference>
<evidence type="ECO:0000313" key="3">
    <source>
        <dbReference type="Proteomes" id="UP001465976"/>
    </source>
</evidence>
<comment type="caution">
    <text evidence="2">The sequence shown here is derived from an EMBL/GenBank/DDBJ whole genome shotgun (WGS) entry which is preliminary data.</text>
</comment>
<accession>A0ABR3EI18</accession>
<feature type="region of interest" description="Disordered" evidence="1">
    <location>
        <begin position="53"/>
        <end position="126"/>
    </location>
</feature>
<dbReference type="EMBL" id="JBAHYK010005408">
    <property type="protein sequence ID" value="KAL0562512.1"/>
    <property type="molecule type" value="Genomic_DNA"/>
</dbReference>